<keyword evidence="7 8" id="KW-0472">Membrane</keyword>
<evidence type="ECO:0000256" key="3">
    <source>
        <dbReference type="ARBA" id="ARBA00022448"/>
    </source>
</evidence>
<evidence type="ECO:0000313" key="11">
    <source>
        <dbReference type="EMBL" id="CAE2227438.1"/>
    </source>
</evidence>
<proteinExistence type="inferred from homology"/>
<evidence type="ECO:0000256" key="7">
    <source>
        <dbReference type="ARBA" id="ARBA00023136"/>
    </source>
</evidence>
<dbReference type="EMBL" id="HBKQ01015764">
    <property type="protein sequence ID" value="CAE2227438.1"/>
    <property type="molecule type" value="Transcribed_RNA"/>
</dbReference>
<keyword evidence="4 8" id="KW-0812">Transmembrane</keyword>
<sequence length="319" mass="34504">MPRHIFKQVLLISLLVCVTQVGAFRRHTSPLVHDAPRRTTQTNSRNKGGTISLSVPQRLLAGGASRSIAQMALYPIDALRTLAQTRDGRTLADVGTGALVRGCATTSSFALLIGSVQFAIFGAARDTVGPVAASALGAAGSCLVSVPQEVIKQRLVTGIYSSFRDACRTIFKEEGVKGFYSAWRPTVARNIPFVIVTFSTQDLLKQKRLRNKTNVHDAKTNELSVKENLAIGVSSALVAAIVTQPADVIKTRMMTQAASSAIPYSSTFDCVRTILKNEGVMSLYSGFPQRTMYMGPLWAIQFALNGHATKLMANENREE</sequence>
<gene>
    <name evidence="11" type="ORF">OAUR00152_LOCUS10694</name>
</gene>
<evidence type="ECO:0008006" key="12">
    <source>
        <dbReference type="Google" id="ProtNLM"/>
    </source>
</evidence>
<evidence type="ECO:0000256" key="4">
    <source>
        <dbReference type="ARBA" id="ARBA00022692"/>
    </source>
</evidence>
<comment type="subcellular location">
    <subcellularLocation>
        <location evidence="1">Membrane</location>
        <topology evidence="1">Multi-pass membrane protein</topology>
    </subcellularLocation>
</comment>
<feature type="repeat" description="Solcar" evidence="8">
    <location>
        <begin position="223"/>
        <end position="311"/>
    </location>
</feature>
<feature type="signal peptide" evidence="10">
    <location>
        <begin position="1"/>
        <end position="23"/>
    </location>
</feature>
<evidence type="ECO:0000256" key="8">
    <source>
        <dbReference type="PROSITE-ProRule" id="PRU00282"/>
    </source>
</evidence>
<dbReference type="Pfam" id="PF00153">
    <property type="entry name" value="Mito_carr"/>
    <property type="match status" value="2"/>
</dbReference>
<dbReference type="GO" id="GO:0055085">
    <property type="term" value="P:transmembrane transport"/>
    <property type="evidence" value="ECO:0007669"/>
    <property type="project" value="InterPro"/>
</dbReference>
<reference evidence="11" key="1">
    <citation type="submission" date="2021-01" db="EMBL/GenBank/DDBJ databases">
        <authorList>
            <person name="Corre E."/>
            <person name="Pelletier E."/>
            <person name="Niang G."/>
            <person name="Scheremetjew M."/>
            <person name="Finn R."/>
            <person name="Kale V."/>
            <person name="Holt S."/>
            <person name="Cochrane G."/>
            <person name="Meng A."/>
            <person name="Brown T."/>
            <person name="Cohen L."/>
        </authorList>
    </citation>
    <scope>NUCLEOTIDE SEQUENCE</scope>
    <source>
        <strain evidence="11">Isolate 1302-5</strain>
    </source>
</reference>
<evidence type="ECO:0000256" key="10">
    <source>
        <dbReference type="SAM" id="SignalP"/>
    </source>
</evidence>
<name>A0A7S4IEX1_9STRA</name>
<dbReference type="InterPro" id="IPR023395">
    <property type="entry name" value="MCP_dom_sf"/>
</dbReference>
<dbReference type="AlphaFoldDB" id="A0A7S4IEX1"/>
<keyword evidence="10" id="KW-0732">Signal</keyword>
<evidence type="ECO:0000256" key="9">
    <source>
        <dbReference type="RuleBase" id="RU000488"/>
    </source>
</evidence>
<keyword evidence="3 9" id="KW-0813">Transport</keyword>
<dbReference type="GO" id="GO:0016020">
    <property type="term" value="C:membrane"/>
    <property type="evidence" value="ECO:0007669"/>
    <property type="project" value="UniProtKB-SubCell"/>
</dbReference>
<dbReference type="InterPro" id="IPR018108">
    <property type="entry name" value="MCP_transmembrane"/>
</dbReference>
<dbReference type="PANTHER" id="PTHR45667">
    <property type="entry name" value="S-ADENOSYLMETHIONINE MITOCHONDRIAL CARRIER PROTEIN"/>
    <property type="match status" value="1"/>
</dbReference>
<dbReference type="Gene3D" id="1.50.40.10">
    <property type="entry name" value="Mitochondrial carrier domain"/>
    <property type="match status" value="1"/>
</dbReference>
<dbReference type="SUPFAM" id="SSF103506">
    <property type="entry name" value="Mitochondrial carrier"/>
    <property type="match status" value="1"/>
</dbReference>
<evidence type="ECO:0000256" key="5">
    <source>
        <dbReference type="ARBA" id="ARBA00022737"/>
    </source>
</evidence>
<evidence type="ECO:0000256" key="1">
    <source>
        <dbReference type="ARBA" id="ARBA00004141"/>
    </source>
</evidence>
<comment type="similarity">
    <text evidence="2 9">Belongs to the mitochondrial carrier (TC 2.A.29) family.</text>
</comment>
<evidence type="ECO:0000256" key="6">
    <source>
        <dbReference type="ARBA" id="ARBA00022989"/>
    </source>
</evidence>
<keyword evidence="5" id="KW-0677">Repeat</keyword>
<protein>
    <recommendedName>
        <fullName evidence="12">Mitochondrial carrier protein</fullName>
    </recommendedName>
</protein>
<accession>A0A7S4IEX1</accession>
<evidence type="ECO:0000256" key="2">
    <source>
        <dbReference type="ARBA" id="ARBA00006375"/>
    </source>
</evidence>
<dbReference type="InterPro" id="IPR002067">
    <property type="entry name" value="MCP"/>
</dbReference>
<feature type="chain" id="PRO_5031025331" description="Mitochondrial carrier protein" evidence="10">
    <location>
        <begin position="24"/>
        <end position="319"/>
    </location>
</feature>
<dbReference type="PRINTS" id="PR00926">
    <property type="entry name" value="MITOCARRIER"/>
</dbReference>
<organism evidence="11">
    <name type="scientific">Odontella aurita</name>
    <dbReference type="NCBI Taxonomy" id="265563"/>
    <lineage>
        <taxon>Eukaryota</taxon>
        <taxon>Sar</taxon>
        <taxon>Stramenopiles</taxon>
        <taxon>Ochrophyta</taxon>
        <taxon>Bacillariophyta</taxon>
        <taxon>Mediophyceae</taxon>
        <taxon>Biddulphiophycidae</taxon>
        <taxon>Eupodiscales</taxon>
        <taxon>Odontellaceae</taxon>
        <taxon>Odontella</taxon>
    </lineage>
</organism>
<keyword evidence="6" id="KW-1133">Transmembrane helix</keyword>
<dbReference type="PROSITE" id="PS50920">
    <property type="entry name" value="SOLCAR"/>
    <property type="match status" value="2"/>
</dbReference>
<feature type="repeat" description="Solcar" evidence="8">
    <location>
        <begin position="125"/>
        <end position="207"/>
    </location>
</feature>